<feature type="transmembrane region" description="Helical" evidence="1">
    <location>
        <begin position="29"/>
        <end position="50"/>
    </location>
</feature>
<evidence type="ECO:0000256" key="1">
    <source>
        <dbReference type="SAM" id="Phobius"/>
    </source>
</evidence>
<dbReference type="EMBL" id="JACHON010000046">
    <property type="protein sequence ID" value="MBB6514438.1"/>
    <property type="molecule type" value="Genomic_DNA"/>
</dbReference>
<dbReference type="Proteomes" id="UP000572212">
    <property type="component" value="Unassembled WGS sequence"/>
</dbReference>
<keyword evidence="1" id="KW-0812">Transmembrane</keyword>
<proteinExistence type="predicted"/>
<keyword evidence="1" id="KW-0472">Membrane</keyword>
<name>A0A841RVF6_9BACI</name>
<protein>
    <submittedName>
        <fullName evidence="2">Uncharacterized protein</fullName>
    </submittedName>
</protein>
<sequence length="62" mass="6915">MLIRLGLAFLFFFSGFLIVDIVKGNGIELIDIIGSAVIFTIVGQAVMYLFRSSKKKAETKHH</sequence>
<evidence type="ECO:0000313" key="3">
    <source>
        <dbReference type="Proteomes" id="UP000572212"/>
    </source>
</evidence>
<keyword evidence="1" id="KW-1133">Transmembrane helix</keyword>
<dbReference type="RefSeq" id="WP_184251332.1">
    <property type="nucleotide sequence ID" value="NZ_BAAACU010000045.1"/>
</dbReference>
<keyword evidence="3" id="KW-1185">Reference proteome</keyword>
<reference evidence="2 3" key="1">
    <citation type="submission" date="2020-08" db="EMBL/GenBank/DDBJ databases">
        <title>Genomic Encyclopedia of Type Strains, Phase IV (KMG-IV): sequencing the most valuable type-strain genomes for metagenomic binning, comparative biology and taxonomic classification.</title>
        <authorList>
            <person name="Goeker M."/>
        </authorList>
    </citation>
    <scope>NUCLEOTIDE SEQUENCE [LARGE SCALE GENOMIC DNA]</scope>
    <source>
        <strain evidence="2 3">DSM 11805</strain>
    </source>
</reference>
<accession>A0A841RVF6</accession>
<evidence type="ECO:0000313" key="2">
    <source>
        <dbReference type="EMBL" id="MBB6514438.1"/>
    </source>
</evidence>
<dbReference type="AlphaFoldDB" id="A0A841RVF6"/>
<organism evidence="2 3">
    <name type="scientific">Gracilibacillus halotolerans</name>
    <dbReference type="NCBI Taxonomy" id="74386"/>
    <lineage>
        <taxon>Bacteria</taxon>
        <taxon>Bacillati</taxon>
        <taxon>Bacillota</taxon>
        <taxon>Bacilli</taxon>
        <taxon>Bacillales</taxon>
        <taxon>Bacillaceae</taxon>
        <taxon>Gracilibacillus</taxon>
    </lineage>
</organism>
<gene>
    <name evidence="2" type="ORF">GGQ92_003289</name>
</gene>
<comment type="caution">
    <text evidence="2">The sequence shown here is derived from an EMBL/GenBank/DDBJ whole genome shotgun (WGS) entry which is preliminary data.</text>
</comment>